<evidence type="ECO:0000256" key="5">
    <source>
        <dbReference type="ARBA" id="ARBA00038889"/>
    </source>
</evidence>
<dbReference type="InterPro" id="IPR032465">
    <property type="entry name" value="ACMSD"/>
</dbReference>
<keyword evidence="3" id="KW-0456">Lyase</keyword>
<evidence type="ECO:0000256" key="3">
    <source>
        <dbReference type="ARBA" id="ARBA00023239"/>
    </source>
</evidence>
<dbReference type="EMBL" id="FOJX01000001">
    <property type="protein sequence ID" value="SFA77900.1"/>
    <property type="molecule type" value="Genomic_DNA"/>
</dbReference>
<dbReference type="PANTHER" id="PTHR21240">
    <property type="entry name" value="2-AMINO-3-CARBOXYLMUCONATE-6-SEMIALDEHYDE DECARBOXYLASE"/>
    <property type="match status" value="1"/>
</dbReference>
<protein>
    <recommendedName>
        <fullName evidence="5">6-methylsalicylate decarboxylase</fullName>
        <ecNumber evidence="5">4.1.1.52</ecNumber>
    </recommendedName>
</protein>
<dbReference type="RefSeq" id="WP_074812987.1">
    <property type="nucleotide sequence ID" value="NZ_FOJX01000001.1"/>
</dbReference>
<dbReference type="SUPFAM" id="SSF51556">
    <property type="entry name" value="Metallo-dependent hydrolases"/>
    <property type="match status" value="1"/>
</dbReference>
<dbReference type="InterPro" id="IPR006680">
    <property type="entry name" value="Amidohydro-rel"/>
</dbReference>
<dbReference type="InterPro" id="IPR032466">
    <property type="entry name" value="Metal_Hydrolase"/>
</dbReference>
<dbReference type="Gene3D" id="3.20.20.140">
    <property type="entry name" value="Metal-dependent hydrolases"/>
    <property type="match status" value="1"/>
</dbReference>
<reference evidence="7 8" key="1">
    <citation type="submission" date="2016-10" db="EMBL/GenBank/DDBJ databases">
        <authorList>
            <person name="de Groot N.N."/>
        </authorList>
    </citation>
    <scope>NUCLEOTIDE SEQUENCE [LARGE SCALE GENOMIC DNA]</scope>
    <source>
        <strain evidence="7 8">L14</strain>
    </source>
</reference>
<feature type="domain" description="Amidohydrolase-related" evidence="6">
    <location>
        <begin position="43"/>
        <end position="352"/>
    </location>
</feature>
<name>A0A1I0VPT3_SELRU</name>
<dbReference type="PANTHER" id="PTHR21240:SF29">
    <property type="entry name" value="AMIDOHYDROLASE-RELATED DOMAIN-CONTAINING PROTEIN"/>
    <property type="match status" value="1"/>
</dbReference>
<dbReference type="GO" id="GO:0005829">
    <property type="term" value="C:cytosol"/>
    <property type="evidence" value="ECO:0007669"/>
    <property type="project" value="TreeGrafter"/>
</dbReference>
<dbReference type="GO" id="GO:0046872">
    <property type="term" value="F:metal ion binding"/>
    <property type="evidence" value="ECO:0007669"/>
    <property type="project" value="UniProtKB-KW"/>
</dbReference>
<evidence type="ECO:0000256" key="2">
    <source>
        <dbReference type="ARBA" id="ARBA00022833"/>
    </source>
</evidence>
<dbReference type="GO" id="GO:0019748">
    <property type="term" value="P:secondary metabolic process"/>
    <property type="evidence" value="ECO:0007669"/>
    <property type="project" value="TreeGrafter"/>
</dbReference>
<organism evidence="7 8">
    <name type="scientific">Selenomonas ruminantium</name>
    <dbReference type="NCBI Taxonomy" id="971"/>
    <lineage>
        <taxon>Bacteria</taxon>
        <taxon>Bacillati</taxon>
        <taxon>Bacillota</taxon>
        <taxon>Negativicutes</taxon>
        <taxon>Selenomonadales</taxon>
        <taxon>Selenomonadaceae</taxon>
        <taxon>Selenomonas</taxon>
    </lineage>
</organism>
<comment type="catalytic activity">
    <reaction evidence="4">
        <text>6-methylsalicylate + H(+) = 3-methylphenol + CO2</text>
        <dbReference type="Rhea" id="RHEA:23112"/>
        <dbReference type="ChEBI" id="CHEBI:15378"/>
        <dbReference type="ChEBI" id="CHEBI:16526"/>
        <dbReference type="ChEBI" id="CHEBI:17231"/>
        <dbReference type="ChEBI" id="CHEBI:36658"/>
        <dbReference type="EC" id="4.1.1.52"/>
    </reaction>
    <physiologicalReaction direction="left-to-right" evidence="4">
        <dbReference type="Rhea" id="RHEA:23113"/>
    </physiologicalReaction>
</comment>
<evidence type="ECO:0000256" key="1">
    <source>
        <dbReference type="ARBA" id="ARBA00022723"/>
    </source>
</evidence>
<evidence type="ECO:0000313" key="8">
    <source>
        <dbReference type="Proteomes" id="UP000183843"/>
    </source>
</evidence>
<keyword evidence="7" id="KW-0378">Hydrolase</keyword>
<dbReference type="GO" id="GO:0047596">
    <property type="term" value="F:6-methylsalicylate decarboxylase activity"/>
    <property type="evidence" value="ECO:0007669"/>
    <property type="project" value="UniProtKB-EC"/>
</dbReference>
<gene>
    <name evidence="7" type="ORF">SAMN05216587_101790</name>
</gene>
<sequence>MKRRDFLKAGIGGAFALWGLGSAMQEETALAAGREALPAGRKIDVHAHAILPSFVQGLKKMGIDAAAEEGYPLPAWSEEAHLEFMRQAQIDYTVLSPATPHIYNGDEKLSCEVAREINEETAALCRKYPDKFGFVVALPFPSSEGSITEIRYAMDKLGALGVKVPSNAGGIYLGDPRWEAVFAELNRRQALIILHPSPARELPHKGTVTGQVMALFEYPADTTRAVVNLLASGMLERYPKVRLVVPHCGSFLPYMKQRAKAMFAMLAGMQMMKPVDMEAGMKQLYYDLAGDPMPEAMDMLLKITDEGHLLYGSDFPYVPAKALLGKKAALDNELANRQWLAKIYCQNSQELIFL</sequence>
<proteinExistence type="predicted"/>
<keyword evidence="2" id="KW-0862">Zinc</keyword>
<dbReference type="Proteomes" id="UP000183843">
    <property type="component" value="Unassembled WGS sequence"/>
</dbReference>
<evidence type="ECO:0000256" key="4">
    <source>
        <dbReference type="ARBA" id="ARBA00036832"/>
    </source>
</evidence>
<dbReference type="AlphaFoldDB" id="A0A1I0VPT3"/>
<evidence type="ECO:0000259" key="6">
    <source>
        <dbReference type="Pfam" id="PF04909"/>
    </source>
</evidence>
<dbReference type="GO" id="GO:0016787">
    <property type="term" value="F:hydrolase activity"/>
    <property type="evidence" value="ECO:0007669"/>
    <property type="project" value="UniProtKB-KW"/>
</dbReference>
<dbReference type="Pfam" id="PF04909">
    <property type="entry name" value="Amidohydro_2"/>
    <property type="match status" value="1"/>
</dbReference>
<evidence type="ECO:0000313" key="7">
    <source>
        <dbReference type="EMBL" id="SFA77900.1"/>
    </source>
</evidence>
<accession>A0A1I0VPT3</accession>
<keyword evidence="1" id="KW-0479">Metal-binding</keyword>
<dbReference type="EC" id="4.1.1.52" evidence="5"/>